<dbReference type="Proteomes" id="UP001595975">
    <property type="component" value="Unassembled WGS sequence"/>
</dbReference>
<organism evidence="1 2">
    <name type="scientific">Kitasatospora misakiensis</name>
    <dbReference type="NCBI Taxonomy" id="67330"/>
    <lineage>
        <taxon>Bacteria</taxon>
        <taxon>Bacillati</taxon>
        <taxon>Actinomycetota</taxon>
        <taxon>Actinomycetes</taxon>
        <taxon>Kitasatosporales</taxon>
        <taxon>Streptomycetaceae</taxon>
        <taxon>Kitasatospora</taxon>
    </lineage>
</organism>
<gene>
    <name evidence="1" type="ORF">ACFP3U_20920</name>
</gene>
<dbReference type="RefSeq" id="WP_380227121.1">
    <property type="nucleotide sequence ID" value="NZ_JBHSOF010000027.1"/>
</dbReference>
<evidence type="ECO:0000313" key="2">
    <source>
        <dbReference type="Proteomes" id="UP001595975"/>
    </source>
</evidence>
<accession>A0ABW0X4F3</accession>
<evidence type="ECO:0000313" key="1">
    <source>
        <dbReference type="EMBL" id="MFC5665430.1"/>
    </source>
</evidence>
<keyword evidence="2" id="KW-1185">Reference proteome</keyword>
<sequence length="363" mass="39116">MNTALLYHLLDVDPADGPAELLHRARGSRHLPHLVLSALAREEVRMGEPARAELRRARTRADRYARLALDLARSTGVRAIHGLPLAGYYPVDLLRPQPSLELVAPGEAALWQAVVRLVTDHPVETVDVTLLGDRPHHTAVTVRWPAEDPLLDPWYRVRLSTAALPGDGAAVPVRPYLVADDHVECLIALAEARLHHRPAPGPDPVQGAEPGLDPLTLLDLSCLAGQPFEPAETAAVLAAYRLAPEAAALLDLAAPRLPLGTLAAVRTALGPVLAPEHRRRAEAAAAPRLTVRHGTLLRRTVIRHTWDEARLLPPGDARDGGRDGSALLLTPVADYLLTAPATTPTPADRSTALDALHHWDTLC</sequence>
<name>A0ABW0X4F3_9ACTN</name>
<proteinExistence type="predicted"/>
<comment type="caution">
    <text evidence="1">The sequence shown here is derived from an EMBL/GenBank/DDBJ whole genome shotgun (WGS) entry which is preliminary data.</text>
</comment>
<protein>
    <submittedName>
        <fullName evidence="1">Uncharacterized protein</fullName>
    </submittedName>
</protein>
<reference evidence="2" key="1">
    <citation type="journal article" date="2019" name="Int. J. Syst. Evol. Microbiol.">
        <title>The Global Catalogue of Microorganisms (GCM) 10K type strain sequencing project: providing services to taxonomists for standard genome sequencing and annotation.</title>
        <authorList>
            <consortium name="The Broad Institute Genomics Platform"/>
            <consortium name="The Broad Institute Genome Sequencing Center for Infectious Disease"/>
            <person name="Wu L."/>
            <person name="Ma J."/>
        </authorList>
    </citation>
    <scope>NUCLEOTIDE SEQUENCE [LARGE SCALE GENOMIC DNA]</scope>
    <source>
        <strain evidence="2">CGMCC 4.1437</strain>
    </source>
</reference>
<dbReference type="EMBL" id="JBHSOF010000027">
    <property type="protein sequence ID" value="MFC5665430.1"/>
    <property type="molecule type" value="Genomic_DNA"/>
</dbReference>